<evidence type="ECO:0000313" key="4">
    <source>
        <dbReference type="Proteomes" id="UP001497644"/>
    </source>
</evidence>
<keyword evidence="1" id="KW-0175">Coiled coil</keyword>
<dbReference type="Proteomes" id="UP001497644">
    <property type="component" value="Chromosome 6"/>
</dbReference>
<evidence type="ECO:0000256" key="1">
    <source>
        <dbReference type="SAM" id="Coils"/>
    </source>
</evidence>
<dbReference type="AlphaFoldDB" id="A0AAV2P0Z0"/>
<proteinExistence type="predicted"/>
<gene>
    <name evidence="3" type="ORF">LPLAT_LOCUS10972</name>
</gene>
<feature type="region of interest" description="Disordered" evidence="2">
    <location>
        <begin position="1"/>
        <end position="22"/>
    </location>
</feature>
<evidence type="ECO:0000313" key="3">
    <source>
        <dbReference type="EMBL" id="CAL1685496.1"/>
    </source>
</evidence>
<evidence type="ECO:0000256" key="2">
    <source>
        <dbReference type="SAM" id="MobiDB-lite"/>
    </source>
</evidence>
<sequence>MLMYNTEIDASVSEDSSNKDIEDLHDNNERTAAVQQKNSSKISSTVSAEISKKMNNIENNIEEISKEINLLELRTTVKDVRGNPFSLLLNENGAEIVPVGIVDIISQKVDKSLLTDVSLCENIRNESAAVYSETNRTSSYKIDESSCGNNNEGTAEIISSERVDITPDKNDNNLKTDENLRKDIRNESAAKTDCISSYRTVNESLFKNSCNEDTAEIISSERVDITPDKNDKNLKTDENLRKDIRNESAAKTDCISSYRTVNESLFKNSCNEDTAEIISSERVDITPDKNDKNLKTDENLRKDIRNESAAKTDCISSYRTVNESLFKNSCNEDTAEIVSSERVDVTPDKNDKNIKTDGNLREVICNETTAATQQRLYIHFLNTHRNTMIFPEYLGEIDSNKTSMNVLTNTTIDKDVHKSDPVPKNYGISDYLQTLDFVANGFEEKLDILITQITLKNELPTDLQHMLFLILGASNSKNIILHLIKSDFLQILLNTVDNRPNLTILILQIIINVCEDDEAIDLISNDKKFIQIIVNQLKSFCSVIALKVFKILEIIITYKIQKGHLNWFNKVKKSFKFLENHLLRILTSDNGQGISHDELPLTIMKVLKLITYDLNISLSQLFSNKMNDLIYALMSSVIKIQTNKDNNFGEICVGKFAFFENWLIIMNTVKGYFRTIFLNYENNQHFITLLRIIHNILKHYQQPNALSSKLERKMNQDYQIINQLIILLEHIRRDFYLPLVFDRVLANLTFSVFKIVVDLDLDEREANSEKILCKLLNSLKNHWLLCIVEHHNPLQIAEIIHPCVPKACKYLINLGLSSDITYKKMVMANVAYKNLTLSD</sequence>
<organism evidence="3 4">
    <name type="scientific">Lasius platythorax</name>
    <dbReference type="NCBI Taxonomy" id="488582"/>
    <lineage>
        <taxon>Eukaryota</taxon>
        <taxon>Metazoa</taxon>
        <taxon>Ecdysozoa</taxon>
        <taxon>Arthropoda</taxon>
        <taxon>Hexapoda</taxon>
        <taxon>Insecta</taxon>
        <taxon>Pterygota</taxon>
        <taxon>Neoptera</taxon>
        <taxon>Endopterygota</taxon>
        <taxon>Hymenoptera</taxon>
        <taxon>Apocrita</taxon>
        <taxon>Aculeata</taxon>
        <taxon>Formicoidea</taxon>
        <taxon>Formicidae</taxon>
        <taxon>Formicinae</taxon>
        <taxon>Lasius</taxon>
        <taxon>Lasius</taxon>
    </lineage>
</organism>
<keyword evidence="4" id="KW-1185">Reference proteome</keyword>
<name>A0AAV2P0Z0_9HYME</name>
<reference evidence="3" key="1">
    <citation type="submission" date="2024-04" db="EMBL/GenBank/DDBJ databases">
        <authorList>
            <consortium name="Molecular Ecology Group"/>
        </authorList>
    </citation>
    <scope>NUCLEOTIDE SEQUENCE</scope>
</reference>
<dbReference type="EMBL" id="OZ034829">
    <property type="protein sequence ID" value="CAL1685496.1"/>
    <property type="molecule type" value="Genomic_DNA"/>
</dbReference>
<protein>
    <submittedName>
        <fullName evidence="3">Uncharacterized protein</fullName>
    </submittedName>
</protein>
<accession>A0AAV2P0Z0</accession>
<feature type="coiled-coil region" evidence="1">
    <location>
        <begin position="47"/>
        <end position="74"/>
    </location>
</feature>